<dbReference type="SUPFAM" id="SSF48403">
    <property type="entry name" value="Ankyrin repeat"/>
    <property type="match status" value="1"/>
</dbReference>
<protein>
    <submittedName>
        <fullName evidence="1">Putative ankyrin repeat protein</fullName>
    </submittedName>
</protein>
<proteinExistence type="predicted"/>
<reference evidence="1 2" key="1">
    <citation type="submission" date="2014-10" db="EMBL/GenBank/DDBJ databases">
        <title>Pan-genome analysis of Brazilian lineage A amoebal mimiviruses.</title>
        <authorList>
            <person name="Assis F.L."/>
            <person name="Abrahao J.S."/>
            <person name="Kroon E.G."/>
            <person name="Dornas F.P."/>
            <person name="Andrade K.R."/>
            <person name="Borato P.V.M."/>
            <person name="Pilotto M.R."/>
            <person name="Benamar S."/>
            <person name="LaScola B."/>
            <person name="Colson P."/>
        </authorList>
    </citation>
    <scope>NUCLEOTIDE SEQUENCE [LARGE SCALE GENOMIC DNA]</scope>
    <source>
        <strain evidence="1 2">Oyster</strain>
    </source>
</reference>
<evidence type="ECO:0000313" key="1">
    <source>
        <dbReference type="EMBL" id="AKI79328.1"/>
    </source>
</evidence>
<dbReference type="Proteomes" id="UP000241474">
    <property type="component" value="Segment"/>
</dbReference>
<sequence>MSFIDRNDGGENSIDVDTLRTMIDLYSKNFVEVSSDVEIKTNNIVDKLFAYFKKHNITVINAGIIANNSELIDEDLLDLGTINNGILSLNIQPVTITVDLKSGILNSVKYHQSKLVNILLDKNIDPIKIEPKIHLLLSTYKQYEPLVRLVRMKSQVNDFDFVYPLAAHGELDIIKLVMHYYQLQDEIIGKICVQAIMNGRVNIVEHFLTSEAFRSAPDLMYGFFIRGIEHGGHINITKYFIDKGLCIQQNDYEPVKVAAMTKRRDILKYFYELDNSIVNIIIDNV</sequence>
<dbReference type="EMBL" id="KM982401">
    <property type="protein sequence ID" value="AKI79328.1"/>
    <property type="molecule type" value="Genomic_DNA"/>
</dbReference>
<organism evidence="1 2">
    <name type="scientific">Acanthamoeba polyphaga mimivirus</name>
    <name type="common">APMV</name>
    <dbReference type="NCBI Taxonomy" id="212035"/>
    <lineage>
        <taxon>Viruses</taxon>
        <taxon>Varidnaviria</taxon>
        <taxon>Bamfordvirae</taxon>
        <taxon>Nucleocytoviricota</taxon>
        <taxon>Megaviricetes</taxon>
        <taxon>Imitervirales</taxon>
        <taxon>Mimiviridae</taxon>
        <taxon>Megamimivirinae</taxon>
        <taxon>Mimivirus</taxon>
        <taxon>Mimivirus bradfordmassiliense</taxon>
    </lineage>
</organism>
<organismHost>
    <name type="scientific">Acanthamoeba polyphaga</name>
    <name type="common">Amoeba</name>
    <dbReference type="NCBI Taxonomy" id="5757"/>
</organismHost>
<evidence type="ECO:0000313" key="2">
    <source>
        <dbReference type="Proteomes" id="UP000241474"/>
    </source>
</evidence>
<name>A0A0G2Y0X6_MIMIV</name>
<dbReference type="InterPro" id="IPR036770">
    <property type="entry name" value="Ankyrin_rpt-contain_sf"/>
</dbReference>
<accession>A0A0G2Y0X6</accession>